<dbReference type="Pfam" id="PF01370">
    <property type="entry name" value="Epimerase"/>
    <property type="match status" value="1"/>
</dbReference>
<evidence type="ECO:0000259" key="2">
    <source>
        <dbReference type="Pfam" id="PF01370"/>
    </source>
</evidence>
<dbReference type="Proteomes" id="UP000293865">
    <property type="component" value="Unassembled WGS sequence"/>
</dbReference>
<comment type="caution">
    <text evidence="3">The sequence shown here is derived from an EMBL/GenBank/DDBJ whole genome shotgun (WGS) entry which is preliminary data.</text>
</comment>
<gene>
    <name evidence="3" type="ORF">ESP51_10280</name>
</gene>
<dbReference type="PANTHER" id="PTHR48079:SF6">
    <property type="entry name" value="NAD(P)-BINDING DOMAIN-CONTAINING PROTEIN-RELATED"/>
    <property type="match status" value="1"/>
</dbReference>
<feature type="domain" description="NAD-dependent epimerase/dehydratase" evidence="2">
    <location>
        <begin position="56"/>
        <end position="216"/>
    </location>
</feature>
<dbReference type="AlphaFoldDB" id="A0A4Q2L1Y2"/>
<proteinExistence type="predicted"/>
<feature type="region of interest" description="Disordered" evidence="1">
    <location>
        <begin position="1"/>
        <end position="20"/>
    </location>
</feature>
<feature type="compositionally biased region" description="Basic residues" evidence="1">
    <location>
        <begin position="1"/>
        <end position="11"/>
    </location>
</feature>
<organism evidence="3 4">
    <name type="scientific">Agromyces albus</name>
    <dbReference type="NCBI Taxonomy" id="205332"/>
    <lineage>
        <taxon>Bacteria</taxon>
        <taxon>Bacillati</taxon>
        <taxon>Actinomycetota</taxon>
        <taxon>Actinomycetes</taxon>
        <taxon>Micrococcales</taxon>
        <taxon>Microbacteriaceae</taxon>
        <taxon>Agromyces</taxon>
    </lineage>
</organism>
<dbReference type="Gene3D" id="3.40.50.720">
    <property type="entry name" value="NAD(P)-binding Rossmann-like Domain"/>
    <property type="match status" value="1"/>
</dbReference>
<reference evidence="3 4" key="1">
    <citation type="submission" date="2019-01" db="EMBL/GenBank/DDBJ databases">
        <title>Agromyces.</title>
        <authorList>
            <person name="Li J."/>
        </authorList>
    </citation>
    <scope>NUCLEOTIDE SEQUENCE [LARGE SCALE GENOMIC DNA]</scope>
    <source>
        <strain evidence="3 4">DSM 15934</strain>
    </source>
</reference>
<dbReference type="InterPro" id="IPR051783">
    <property type="entry name" value="NAD(P)-dependent_oxidoreduct"/>
</dbReference>
<evidence type="ECO:0000313" key="3">
    <source>
        <dbReference type="EMBL" id="RXZ70272.1"/>
    </source>
</evidence>
<sequence length="307" mass="33345">MANGCSRHRHPGSGSRWTSTQPALIARRSFRCRSCVDRTDPSRTGDAMTSDRVPLVVVTGASGVVGRRVVAALDGVARMRLVDRRAPTDAPPTAERVVVDLREHEGWDTVIRDADVVVHLAGNASPFQDARTVIHEVAELAAGLADAVERSNVRHLVMASSIHTLGRHDVAGHRPVRASDPVWPCCDYGAGKVFAEDVLGLACMQRDAVFTALRLGLVGWKPVDALYRSNWTSDRDFATAVRAVILQRPAGPFLIASNGARGRWDIEETEERLGIEFIDDPPASHPVSRPDEEIRCLMLMAGGSGRP</sequence>
<dbReference type="InterPro" id="IPR036291">
    <property type="entry name" value="NAD(P)-bd_dom_sf"/>
</dbReference>
<evidence type="ECO:0000256" key="1">
    <source>
        <dbReference type="SAM" id="MobiDB-lite"/>
    </source>
</evidence>
<dbReference type="EMBL" id="SDPN01000016">
    <property type="protein sequence ID" value="RXZ70272.1"/>
    <property type="molecule type" value="Genomic_DNA"/>
</dbReference>
<dbReference type="GO" id="GO:0004029">
    <property type="term" value="F:aldehyde dehydrogenase (NAD+) activity"/>
    <property type="evidence" value="ECO:0007669"/>
    <property type="project" value="TreeGrafter"/>
</dbReference>
<dbReference type="GO" id="GO:0005737">
    <property type="term" value="C:cytoplasm"/>
    <property type="evidence" value="ECO:0007669"/>
    <property type="project" value="TreeGrafter"/>
</dbReference>
<dbReference type="InterPro" id="IPR001509">
    <property type="entry name" value="Epimerase_deHydtase"/>
</dbReference>
<evidence type="ECO:0000313" key="4">
    <source>
        <dbReference type="Proteomes" id="UP000293865"/>
    </source>
</evidence>
<protein>
    <submittedName>
        <fullName evidence="3">NAD(P)-dependent oxidoreductase</fullName>
    </submittedName>
</protein>
<keyword evidence="4" id="KW-1185">Reference proteome</keyword>
<dbReference type="OrthoDB" id="9795501at2"/>
<dbReference type="PANTHER" id="PTHR48079">
    <property type="entry name" value="PROTEIN YEEZ"/>
    <property type="match status" value="1"/>
</dbReference>
<name>A0A4Q2L1Y2_9MICO</name>
<accession>A0A4Q2L1Y2</accession>
<dbReference type="SUPFAM" id="SSF51735">
    <property type="entry name" value="NAD(P)-binding Rossmann-fold domains"/>
    <property type="match status" value="1"/>
</dbReference>